<keyword evidence="2" id="KW-1185">Reference proteome</keyword>
<sequence>MLLLQEIASPTPGTFYAYRQLFRVRREALLLPRTRRWVQLCQSQHFASTASQDVPTGGSRIHDYLKEKKLTVFHSIGLEEPKERLYNGIRSTLASLSGTTTLDFDLLDERTSRVSSSVEDLVLSAPKYPKVSFFSDGYVNVSLAKRGLYGDFIRDAREFRGEEVTFSSRLYPMRRSRGRMKEKTEIQQLQRSLDTNLCDMIAFYTPSDLVKLLRQMYLLDLSIRVSNLAEISKKFLKGISSLHLNELGETAFLVISYMDHNFESGRLLLAAIGSRLEKRIDSLVELSGVEIINLMLPIVQIQIRFPRNTWTVLTNGELLNRLVTSASLLDTNGAAELFTLLTVSNSIVPLSGDTLDARRSIAARLDGDLCDITNRTMHRLLSVSGMFEADFPTLSCSLYRNALRRTQSLRPTVLASVYLKMNSKNEVLKHFQNTIGRRFVEISTAVLIDLYCNFLREGQRNVRQLRVFERAFARKRQTLSLRDMSNILMYHSMYGTSISQLNEVIKTRFAEIKRLGEVKHDELLDVVLSMSLVGLHNGLGVWTGVDLPHLVYSTPTNILVYLGYAFLITGERNRGIWTTMLERMLYESKTHSHEIYEVLKVAKVFGIVSDDMDAHLLSRASWVLQHTKSQHNAKVSRRRYQSPAPIEDALHLIGLQYAKGVMIQELYEAPFYIASHDIILDPLRESYLHAVRLLLKAPNIMQTTGLEVGEVHLRHRVWHKQGYHPFPLNEPALRRFQGTENKEWNVPELADFICKVIKLENYSPLNGTGRLNVLRTRNTRRQSKKLIAKQPARRNAPEGKIRRLQKMLLDKNTKRK</sequence>
<comment type="caution">
    <text evidence="1">The sequence shown here is derived from an EMBL/GenBank/DDBJ whole genome shotgun (WGS) entry which is preliminary data.</text>
</comment>
<evidence type="ECO:0000313" key="2">
    <source>
        <dbReference type="Proteomes" id="UP001497744"/>
    </source>
</evidence>
<dbReference type="AlphaFoldDB" id="A0AAV4M2Q9"/>
<accession>A0AAV4M2Q9</accession>
<dbReference type="GeneID" id="94196595"/>
<proteinExistence type="predicted"/>
<dbReference type="Proteomes" id="UP001497744">
    <property type="component" value="Unassembled WGS sequence"/>
</dbReference>
<evidence type="ECO:0000313" key="1">
    <source>
        <dbReference type="EMBL" id="GIX65114.1"/>
    </source>
</evidence>
<name>A0AAV4M2Q9_BABCB</name>
<organism evidence="1 2">
    <name type="scientific">Babesia caballi</name>
    <dbReference type="NCBI Taxonomy" id="5871"/>
    <lineage>
        <taxon>Eukaryota</taxon>
        <taxon>Sar</taxon>
        <taxon>Alveolata</taxon>
        <taxon>Apicomplexa</taxon>
        <taxon>Aconoidasida</taxon>
        <taxon>Piroplasmida</taxon>
        <taxon>Babesiidae</taxon>
        <taxon>Babesia</taxon>
    </lineage>
</organism>
<reference evidence="1 2" key="1">
    <citation type="submission" date="2021-06" db="EMBL/GenBank/DDBJ databases">
        <title>Genome sequence of Babesia caballi.</title>
        <authorList>
            <person name="Yamagishi J."/>
            <person name="Kidaka T."/>
            <person name="Ochi A."/>
        </authorList>
    </citation>
    <scope>NUCLEOTIDE SEQUENCE [LARGE SCALE GENOMIC DNA]</scope>
    <source>
        <strain evidence="1">USDA-D6B2</strain>
    </source>
</reference>
<dbReference type="RefSeq" id="XP_067717183.1">
    <property type="nucleotide sequence ID" value="XM_067861082.1"/>
</dbReference>
<protein>
    <submittedName>
        <fullName evidence="1">Uncharacterized protein</fullName>
    </submittedName>
</protein>
<dbReference type="EMBL" id="BPLF01000004">
    <property type="protein sequence ID" value="GIX65114.1"/>
    <property type="molecule type" value="Genomic_DNA"/>
</dbReference>
<gene>
    <name evidence="1" type="ORF">BcabD6B2_45490</name>
</gene>